<feature type="active site" description="Proton acceptor" evidence="8 9">
    <location>
        <position position="21"/>
    </location>
</feature>
<feature type="binding site" evidence="8 10">
    <location>
        <position position="110"/>
    </location>
    <ligand>
        <name>substrate</name>
    </ligand>
</feature>
<comment type="pathway">
    <text evidence="2 8">Metabolic intermediate biosynthesis; chorismate biosynthesis; chorismate from D-erythrose 4-phosphate and phosphoenolpyruvate: step 3/7.</text>
</comment>
<dbReference type="Pfam" id="PF01220">
    <property type="entry name" value="DHquinase_II"/>
    <property type="match status" value="1"/>
</dbReference>
<comment type="catalytic activity">
    <reaction evidence="1 8">
        <text>3-dehydroquinate = 3-dehydroshikimate + H2O</text>
        <dbReference type="Rhea" id="RHEA:21096"/>
        <dbReference type="ChEBI" id="CHEBI:15377"/>
        <dbReference type="ChEBI" id="CHEBI:16630"/>
        <dbReference type="ChEBI" id="CHEBI:32364"/>
        <dbReference type="EC" id="4.2.1.10"/>
    </reaction>
</comment>
<dbReference type="PANTHER" id="PTHR21272">
    <property type="entry name" value="CATABOLIC 3-DEHYDROQUINASE"/>
    <property type="match status" value="1"/>
</dbReference>
<dbReference type="RefSeq" id="WP_078810464.1">
    <property type="nucleotide sequence ID" value="NZ_FUWM01000017.1"/>
</dbReference>
<dbReference type="AlphaFoldDB" id="A0A1T4P3U9"/>
<evidence type="ECO:0000256" key="2">
    <source>
        <dbReference type="ARBA" id="ARBA00004902"/>
    </source>
</evidence>
<evidence type="ECO:0000256" key="8">
    <source>
        <dbReference type="HAMAP-Rule" id="MF_00169"/>
    </source>
</evidence>
<dbReference type="SUPFAM" id="SSF52304">
    <property type="entry name" value="Type II 3-dehydroquinate dehydratase"/>
    <property type="match status" value="1"/>
</dbReference>
<evidence type="ECO:0000256" key="4">
    <source>
        <dbReference type="ARBA" id="ARBA00011193"/>
    </source>
</evidence>
<evidence type="ECO:0000256" key="6">
    <source>
        <dbReference type="ARBA" id="ARBA00023141"/>
    </source>
</evidence>
<dbReference type="NCBIfam" id="NF003807">
    <property type="entry name" value="PRK05395.1-4"/>
    <property type="match status" value="1"/>
</dbReference>
<dbReference type="GO" id="GO:0009423">
    <property type="term" value="P:chorismate biosynthetic process"/>
    <property type="evidence" value="ECO:0007669"/>
    <property type="project" value="UniProtKB-UniRule"/>
</dbReference>
<dbReference type="InterPro" id="IPR001874">
    <property type="entry name" value="DHquinase_II"/>
</dbReference>
<accession>A0A1T4P3U9</accession>
<evidence type="ECO:0000256" key="9">
    <source>
        <dbReference type="PIRSR" id="PIRSR001399-1"/>
    </source>
</evidence>
<comment type="similarity">
    <text evidence="3 8">Belongs to the type-II 3-dehydroquinase family.</text>
</comment>
<keyword evidence="6 8" id="KW-0057">Aromatic amino acid biosynthesis</keyword>
<evidence type="ECO:0000313" key="13">
    <source>
        <dbReference type="Proteomes" id="UP000190625"/>
    </source>
</evidence>
<comment type="subunit">
    <text evidence="4 8">Homododecamer.</text>
</comment>
<feature type="binding site" evidence="8 10">
    <location>
        <position position="79"/>
    </location>
    <ligand>
        <name>substrate</name>
    </ligand>
</feature>
<keyword evidence="7 8" id="KW-0456">Lyase</keyword>
<dbReference type="PROSITE" id="PS01029">
    <property type="entry name" value="DEHYDROQUINASE_II"/>
    <property type="match status" value="1"/>
</dbReference>
<evidence type="ECO:0000256" key="1">
    <source>
        <dbReference type="ARBA" id="ARBA00001864"/>
    </source>
</evidence>
<gene>
    <name evidence="8" type="primary">aroQ</name>
    <name evidence="12" type="ORF">SAMN02745118_02029</name>
</gene>
<protein>
    <recommendedName>
        <fullName evidence="5 8">3-dehydroquinate dehydratase</fullName>
        <shortName evidence="8">3-dehydroquinase</shortName>
        <ecNumber evidence="5 8">4.2.1.10</ecNumber>
    </recommendedName>
    <alternativeName>
        <fullName evidence="8">Type II DHQase</fullName>
    </alternativeName>
</protein>
<evidence type="ECO:0000256" key="5">
    <source>
        <dbReference type="ARBA" id="ARBA00012060"/>
    </source>
</evidence>
<dbReference type="UniPathway" id="UPA00053">
    <property type="reaction ID" value="UER00086"/>
</dbReference>
<dbReference type="NCBIfam" id="NF003806">
    <property type="entry name" value="PRK05395.1-3"/>
    <property type="match status" value="1"/>
</dbReference>
<feature type="active site" description="Proton donor" evidence="8 9">
    <location>
        <position position="99"/>
    </location>
</feature>
<name>A0A1T4P3U9_9FIRM</name>
<dbReference type="InterPro" id="IPR036441">
    <property type="entry name" value="DHquinase_II_sf"/>
</dbReference>
<comment type="function">
    <text evidence="8">Catalyzes a trans-dehydration via an enolate intermediate.</text>
</comment>
<keyword evidence="8" id="KW-0028">Amino-acid biosynthesis</keyword>
<dbReference type="GO" id="GO:0019631">
    <property type="term" value="P:quinate catabolic process"/>
    <property type="evidence" value="ECO:0007669"/>
    <property type="project" value="TreeGrafter"/>
</dbReference>
<organism evidence="12 13">
    <name type="scientific">Selenihalanaerobacter shriftii</name>
    <dbReference type="NCBI Taxonomy" id="142842"/>
    <lineage>
        <taxon>Bacteria</taxon>
        <taxon>Bacillati</taxon>
        <taxon>Bacillota</taxon>
        <taxon>Clostridia</taxon>
        <taxon>Halanaerobiales</taxon>
        <taxon>Halobacteroidaceae</taxon>
        <taxon>Selenihalanaerobacter</taxon>
    </lineage>
</organism>
<feature type="binding site" evidence="8 10">
    <location>
        <begin position="100"/>
        <end position="101"/>
    </location>
    <ligand>
        <name>substrate</name>
    </ligand>
</feature>
<evidence type="ECO:0000256" key="7">
    <source>
        <dbReference type="ARBA" id="ARBA00023239"/>
    </source>
</evidence>
<dbReference type="Gene3D" id="3.40.50.9100">
    <property type="entry name" value="Dehydroquinase, class II"/>
    <property type="match status" value="1"/>
</dbReference>
<proteinExistence type="inferred from homology"/>
<dbReference type="PIRSF" id="PIRSF001399">
    <property type="entry name" value="DHquinase_II"/>
    <property type="match status" value="1"/>
</dbReference>
<feature type="binding site" evidence="8 10">
    <location>
        <position position="73"/>
    </location>
    <ligand>
        <name>substrate</name>
    </ligand>
</feature>
<dbReference type="EC" id="4.2.1.10" evidence="5 8"/>
<evidence type="ECO:0000256" key="10">
    <source>
        <dbReference type="PIRSR" id="PIRSR001399-2"/>
    </source>
</evidence>
<dbReference type="GO" id="GO:0003855">
    <property type="term" value="F:3-dehydroquinate dehydratase activity"/>
    <property type="evidence" value="ECO:0007669"/>
    <property type="project" value="UniProtKB-UniRule"/>
</dbReference>
<dbReference type="OrthoDB" id="9790793at2"/>
<dbReference type="InterPro" id="IPR018509">
    <property type="entry name" value="DHquinase_II_CS"/>
</dbReference>
<dbReference type="GO" id="GO:0009073">
    <property type="term" value="P:aromatic amino acid family biosynthetic process"/>
    <property type="evidence" value="ECO:0007669"/>
    <property type="project" value="UniProtKB-KW"/>
</dbReference>
<dbReference type="HAMAP" id="MF_00169">
    <property type="entry name" value="AroQ"/>
    <property type="match status" value="1"/>
</dbReference>
<dbReference type="GO" id="GO:0008652">
    <property type="term" value="P:amino acid biosynthetic process"/>
    <property type="evidence" value="ECO:0007669"/>
    <property type="project" value="UniProtKB-KW"/>
</dbReference>
<evidence type="ECO:0000313" key="12">
    <source>
        <dbReference type="EMBL" id="SJZ85926.1"/>
    </source>
</evidence>
<keyword evidence="13" id="KW-1185">Reference proteome</keyword>
<dbReference type="STRING" id="142842.SAMN02745118_02029"/>
<feature type="site" description="Transition state stabilizer" evidence="8 11">
    <location>
        <position position="16"/>
    </location>
</feature>
<dbReference type="NCBIfam" id="NF003805">
    <property type="entry name" value="PRK05395.1-2"/>
    <property type="match status" value="1"/>
</dbReference>
<sequence>MYLVIHGPNLNLLGKREPEVYGNLTLEDINQQLKDLAVDLEIELTITQLNGEGEIVDCIHQALNDEIEGILINPGAYTHYSIAIRDAISGVEIPTVEVHLSNIYQREDFRHKSVIAPVVKGQVSGLGLNSYLLGLRGLVSEVW</sequence>
<evidence type="ECO:0000256" key="11">
    <source>
        <dbReference type="PIRSR" id="PIRSR001399-3"/>
    </source>
</evidence>
<dbReference type="Proteomes" id="UP000190625">
    <property type="component" value="Unassembled WGS sequence"/>
</dbReference>
<feature type="binding site" evidence="8 10">
    <location>
        <position position="86"/>
    </location>
    <ligand>
        <name>substrate</name>
    </ligand>
</feature>
<dbReference type="NCBIfam" id="TIGR01088">
    <property type="entry name" value="aroQ"/>
    <property type="match status" value="1"/>
</dbReference>
<evidence type="ECO:0000256" key="3">
    <source>
        <dbReference type="ARBA" id="ARBA00011037"/>
    </source>
</evidence>
<dbReference type="EMBL" id="FUWM01000017">
    <property type="protein sequence ID" value="SJZ85926.1"/>
    <property type="molecule type" value="Genomic_DNA"/>
</dbReference>
<dbReference type="PANTHER" id="PTHR21272:SF3">
    <property type="entry name" value="CATABOLIC 3-DEHYDROQUINASE"/>
    <property type="match status" value="1"/>
</dbReference>
<dbReference type="CDD" id="cd00466">
    <property type="entry name" value="DHQase_II"/>
    <property type="match status" value="1"/>
</dbReference>
<reference evidence="13" key="1">
    <citation type="submission" date="2017-02" db="EMBL/GenBank/DDBJ databases">
        <authorList>
            <person name="Varghese N."/>
            <person name="Submissions S."/>
        </authorList>
    </citation>
    <scope>NUCLEOTIDE SEQUENCE [LARGE SCALE GENOMIC DNA]</scope>
    <source>
        <strain evidence="13">ATCC BAA-73</strain>
    </source>
</reference>